<keyword evidence="3" id="KW-1185">Reference proteome</keyword>
<sequence length="468" mass="53241">MVACLGWSSSIEGPAKRTIRRPAIAALIVLLLYSILTYGKNDLGLAASMQLKLRSSQKTESMPVPHDLPHDLKACFDTSLWFNRREGSRAHLLDLVDGRAKYINASHQYEPTYNATCPFMKPRYNCDGTPNGKEVSRWNFVLEHNATSVCDLRKLIHHMKGPGGVANFLLYNSPTLRLKQSQDNKDNKMNIFIHGNSFLRQVFQSLACQWQSQITGNLLIHHGKPALSMNDMIQRTHKVAPDETPILFQYQKVIPSLSKKYMRGNTNHSDDAESECHAFTHPETKHFLSPSSYPSKNTHLYSKTTHKHCEDDLAMMEFNNSIRFYYIFRPFVYQNISMLYDTLHLDTENVHRIIYNDAGGSSLDTLMTSFPSNAGSSKINFGTLASWKEIQTRDIGKWLGADNVGMVKKPDDHPCMPGVPDDEANLLLFLLMHYYYGEDGDTSNNLKLMKKDESSVGPEYCMRLDWCP</sequence>
<protein>
    <submittedName>
        <fullName evidence="2">Uncharacterized protein</fullName>
    </submittedName>
</protein>
<organism evidence="2 3">
    <name type="scientific">Cyclotella atomus</name>
    <dbReference type="NCBI Taxonomy" id="382360"/>
    <lineage>
        <taxon>Eukaryota</taxon>
        <taxon>Sar</taxon>
        <taxon>Stramenopiles</taxon>
        <taxon>Ochrophyta</taxon>
        <taxon>Bacillariophyta</taxon>
        <taxon>Coscinodiscophyceae</taxon>
        <taxon>Thalassiosirophycidae</taxon>
        <taxon>Stephanodiscales</taxon>
        <taxon>Stephanodiscaceae</taxon>
        <taxon>Cyclotella</taxon>
    </lineage>
</organism>
<evidence type="ECO:0000313" key="3">
    <source>
        <dbReference type="Proteomes" id="UP001530400"/>
    </source>
</evidence>
<gene>
    <name evidence="2" type="ORF">ACHAWO_003695</name>
</gene>
<evidence type="ECO:0000313" key="2">
    <source>
        <dbReference type="EMBL" id="KAL3796854.1"/>
    </source>
</evidence>
<keyword evidence="1" id="KW-0812">Transmembrane</keyword>
<evidence type="ECO:0000256" key="1">
    <source>
        <dbReference type="SAM" id="Phobius"/>
    </source>
</evidence>
<keyword evidence="1" id="KW-1133">Transmembrane helix</keyword>
<feature type="transmembrane region" description="Helical" evidence="1">
    <location>
        <begin position="21"/>
        <end position="39"/>
    </location>
</feature>
<keyword evidence="1" id="KW-0472">Membrane</keyword>
<accession>A0ABD3Q8Z5</accession>
<reference evidence="2 3" key="1">
    <citation type="submission" date="2024-10" db="EMBL/GenBank/DDBJ databases">
        <title>Updated reference genomes for cyclostephanoid diatoms.</title>
        <authorList>
            <person name="Roberts W.R."/>
            <person name="Alverson A.J."/>
        </authorList>
    </citation>
    <scope>NUCLEOTIDE SEQUENCE [LARGE SCALE GENOMIC DNA]</scope>
    <source>
        <strain evidence="2 3">AJA010-31</strain>
    </source>
</reference>
<name>A0ABD3Q8Z5_9STRA</name>
<dbReference type="Proteomes" id="UP001530400">
    <property type="component" value="Unassembled WGS sequence"/>
</dbReference>
<proteinExistence type="predicted"/>
<dbReference type="EMBL" id="JALLPJ020000275">
    <property type="protein sequence ID" value="KAL3796854.1"/>
    <property type="molecule type" value="Genomic_DNA"/>
</dbReference>
<dbReference type="AlphaFoldDB" id="A0ABD3Q8Z5"/>
<comment type="caution">
    <text evidence="2">The sequence shown here is derived from an EMBL/GenBank/DDBJ whole genome shotgun (WGS) entry which is preliminary data.</text>
</comment>